<evidence type="ECO:0000256" key="1">
    <source>
        <dbReference type="SAM" id="MobiDB-lite"/>
    </source>
</evidence>
<keyword evidence="2" id="KW-0732">Signal</keyword>
<keyword evidence="5" id="KW-1185">Reference proteome</keyword>
<feature type="signal peptide" evidence="2">
    <location>
        <begin position="1"/>
        <end position="25"/>
    </location>
</feature>
<dbReference type="InterPro" id="IPR043750">
    <property type="entry name" value="DUF5695"/>
</dbReference>
<name>A0A284RKT6_ARMOS</name>
<gene>
    <name evidence="4" type="ORF">ARMOST_12745</name>
</gene>
<evidence type="ECO:0000313" key="4">
    <source>
        <dbReference type="EMBL" id="SJL09367.1"/>
    </source>
</evidence>
<dbReference type="OrthoDB" id="9991317at2759"/>
<dbReference type="SUPFAM" id="SSF81901">
    <property type="entry name" value="HCP-like"/>
    <property type="match status" value="1"/>
</dbReference>
<dbReference type="InterPro" id="IPR024983">
    <property type="entry name" value="CHAT_dom"/>
</dbReference>
<feature type="chain" id="PRO_5013080475" description="CHAT domain-containing protein" evidence="2">
    <location>
        <begin position="26"/>
        <end position="1395"/>
    </location>
</feature>
<evidence type="ECO:0000259" key="3">
    <source>
        <dbReference type="Pfam" id="PF12770"/>
    </source>
</evidence>
<dbReference type="OMA" id="LADCHIA"/>
<accession>A0A284RKT6</accession>
<feature type="domain" description="CHAT" evidence="3">
    <location>
        <begin position="745"/>
        <end position="980"/>
    </location>
</feature>
<dbReference type="Proteomes" id="UP000219338">
    <property type="component" value="Unassembled WGS sequence"/>
</dbReference>
<protein>
    <recommendedName>
        <fullName evidence="3">CHAT domain-containing protein</fullName>
    </recommendedName>
</protein>
<proteinExistence type="predicted"/>
<evidence type="ECO:0000256" key="2">
    <source>
        <dbReference type="SAM" id="SignalP"/>
    </source>
</evidence>
<dbReference type="Gene3D" id="1.25.40.10">
    <property type="entry name" value="Tetratricopeptide repeat domain"/>
    <property type="match status" value="1"/>
</dbReference>
<evidence type="ECO:0000313" key="5">
    <source>
        <dbReference type="Proteomes" id="UP000219338"/>
    </source>
</evidence>
<dbReference type="Pfam" id="PF12770">
    <property type="entry name" value="CHAT"/>
    <property type="match status" value="1"/>
</dbReference>
<organism evidence="4 5">
    <name type="scientific">Armillaria ostoyae</name>
    <name type="common">Armillaria root rot fungus</name>
    <dbReference type="NCBI Taxonomy" id="47428"/>
    <lineage>
        <taxon>Eukaryota</taxon>
        <taxon>Fungi</taxon>
        <taxon>Dikarya</taxon>
        <taxon>Basidiomycota</taxon>
        <taxon>Agaricomycotina</taxon>
        <taxon>Agaricomycetes</taxon>
        <taxon>Agaricomycetidae</taxon>
        <taxon>Agaricales</taxon>
        <taxon>Marasmiineae</taxon>
        <taxon>Physalacriaceae</taxon>
        <taxon>Armillaria</taxon>
    </lineage>
</organism>
<dbReference type="InterPro" id="IPR011990">
    <property type="entry name" value="TPR-like_helical_dom_sf"/>
</dbReference>
<sequence length="1395" mass="154873">MLRYYLSGVIVFLLSLLGWFIPGRPTGPPDDAAFIQLDKDARSGDVAAISSAVRSYKQAVQLRPKRDECRAVCLEGLGIALRSRFEVQGDIADLNEAVDRVQEALEINPKRVSLAVLLADILRTRFEKSGHHQDLHRAIDILCSTLAEFFLFANPQNTSRQRAPFPTSARSNYPTSSINLAQAYMYLFYGSGVEEDLGRAIELYQKALQVHRSGTARASCLLGLANAVFVRYQHYGEAEELQTALESYTEALEYASEGNLNIQCQIDLAGAYRARFYRDGDDADLQKSFTHLNNALIHCPPGHIHRPSILRSLCWNKLHCVGTSTIEDSQNLINSAKETLNLHPLHHTDRRSCLVLLAGVMYTHFQRVREVEYLDQRVELLAESLSLCSDTHPDHGKACNHLADAFLERYEWADERDVADLDRAIHHDNLAIKAGSAPPWRYRPKALLFRYLLTKQEDDRKSAKDALLQICRSPYYSYLSRIRMAMQCSSLARSRGSRFADLTILGYEIAIELRTQLASFSHHNAQTRIGNLAETGDRFATRVAALMLRASGPARAIELLEQSRAVFWTQALQLRSPFDGLPDGLQRELEDTAQKLDAAPNDDFLTEKQVTERKNAAARFDSLLQQARSVPGFEGLLLPKSYDQLSAASTSGPVVILLGDDVAMDNCNVIIIMSPRSCPEHFALRGVSTSKLKKRLEDFTARRARESEPAFFGDDDDQSPGDSDSGASRKMVLVRRWKTEYEGLLASLWLQIVRPIIDHLGFTRSTGHQRPRIHWCPTGEYAFLPLHAAGLRFTGPDSECTLDYVVSSYTPTIAALLRARELSESVSESANIKVLAVAQPTTPGHTSLPNTGKEIHALESILPSDGLIRLRDNIDSKLAETNSNVTVSQVVEQLPGASILHLACHGHQDQDFPLNSGFALEDGSLTVRKLFEMQIPRARLAFLSACSTAAGYQRLPDEPIHLGTTMLFAGFPNIIATLWYHDIGVTLGTDHAVPRFGIERIDGPRVEDFTVSLSLNEHTVYDGSLLSGLRISKGYMPGRLSLLVNSQDNDADNDCDATDFVMSMSYGSSLCGHPRYQRWIHNIQHGDIHHEARQGLSDPVFFNAYSSDFMAQCADNGQNHVGDINIRARRSGSAWTTIISLGSLKWDFELRFTISKSQAVEIGALGAPLEFNSIFTDRTADQTNNNICSLIAPYIGQDVGFFQVNSHLGTLPPLVLIPAASSSLEGWHFLLEVYSDSSYDYQSQTIEGYYEWQFHTLAFAQNEWAPVTPWNAPTSFTLQLGQSRTYGLNFLLADSICGIEDNLIDAGHPVAAGIPGYILLADQTGKLFLNYRSAVSSISVTPSSALSTSNSDAKTSGWGQHIWRKASRHRVADPPLRLWSNALPLISKFIASPTD</sequence>
<dbReference type="Pfam" id="PF18951">
    <property type="entry name" value="DUF5695"/>
    <property type="match status" value="1"/>
</dbReference>
<dbReference type="EMBL" id="FUEG01000010">
    <property type="protein sequence ID" value="SJL09367.1"/>
    <property type="molecule type" value="Genomic_DNA"/>
</dbReference>
<reference evidence="5" key="1">
    <citation type="journal article" date="2017" name="Nat. Ecol. Evol.">
        <title>Genome expansion and lineage-specific genetic innovations in the forest pathogenic fungi Armillaria.</title>
        <authorList>
            <person name="Sipos G."/>
            <person name="Prasanna A.N."/>
            <person name="Walter M.C."/>
            <person name="O'Connor E."/>
            <person name="Balint B."/>
            <person name="Krizsan K."/>
            <person name="Kiss B."/>
            <person name="Hess J."/>
            <person name="Varga T."/>
            <person name="Slot J."/>
            <person name="Riley R."/>
            <person name="Boka B."/>
            <person name="Rigling D."/>
            <person name="Barry K."/>
            <person name="Lee J."/>
            <person name="Mihaltcheva S."/>
            <person name="LaButti K."/>
            <person name="Lipzen A."/>
            <person name="Waldron R."/>
            <person name="Moloney N.M."/>
            <person name="Sperisen C."/>
            <person name="Kredics L."/>
            <person name="Vagvoelgyi C."/>
            <person name="Patrignani A."/>
            <person name="Fitzpatrick D."/>
            <person name="Nagy I."/>
            <person name="Doyle S."/>
            <person name="Anderson J.B."/>
            <person name="Grigoriev I.V."/>
            <person name="Gueldener U."/>
            <person name="Muensterkoetter M."/>
            <person name="Nagy L.G."/>
        </authorList>
    </citation>
    <scope>NUCLEOTIDE SEQUENCE [LARGE SCALE GENOMIC DNA]</scope>
    <source>
        <strain evidence="5">C18/9</strain>
    </source>
</reference>
<feature type="region of interest" description="Disordered" evidence="1">
    <location>
        <begin position="707"/>
        <end position="727"/>
    </location>
</feature>